<sequence>MYTTVRELVENALDPQSAAISRDGLAKTIYSRLFDCFEQFCINFTNEKLQQHFNQKPGEIIALLDEACMFPKSTHETFANKLYQTFKNHKRFIKPKLSRTDFNISHYAGEFQLGKAGSP</sequence>
<keyword evidence="4" id="KW-0518">Myosin</keyword>
<dbReference type="PANTHER" id="PTHR13140">
    <property type="entry name" value="MYOSIN"/>
    <property type="match status" value="1"/>
</dbReference>
<dbReference type="GO" id="GO:0005737">
    <property type="term" value="C:cytoplasm"/>
    <property type="evidence" value="ECO:0007669"/>
    <property type="project" value="TreeGrafter"/>
</dbReference>
<keyword evidence="2" id="KW-0067">ATP-binding</keyword>
<dbReference type="GO" id="GO:0005524">
    <property type="term" value="F:ATP binding"/>
    <property type="evidence" value="ECO:0007669"/>
    <property type="project" value="UniProtKB-KW"/>
</dbReference>
<evidence type="ECO:0000259" key="5">
    <source>
        <dbReference type="PROSITE" id="PS51456"/>
    </source>
</evidence>
<name>A0AAN9END7_CROPI</name>
<protein>
    <recommendedName>
        <fullName evidence="5">Myosin motor domain-containing protein</fullName>
    </recommendedName>
</protein>
<keyword evidence="3 4" id="KW-0009">Actin-binding</keyword>
<comment type="similarity">
    <text evidence="4">Belongs to the TRAFAC class myosin-kinesin ATPase superfamily. Myosin family.</text>
</comment>
<keyword evidence="7" id="KW-1185">Reference proteome</keyword>
<evidence type="ECO:0000313" key="6">
    <source>
        <dbReference type="EMBL" id="KAK7260427.1"/>
    </source>
</evidence>
<dbReference type="InterPro" id="IPR027417">
    <property type="entry name" value="P-loop_NTPase"/>
</dbReference>
<dbReference type="GO" id="GO:0016459">
    <property type="term" value="C:myosin complex"/>
    <property type="evidence" value="ECO:0007669"/>
    <property type="project" value="UniProtKB-KW"/>
</dbReference>
<dbReference type="GO" id="GO:0051015">
    <property type="term" value="F:actin filament binding"/>
    <property type="evidence" value="ECO:0007669"/>
    <property type="project" value="TreeGrafter"/>
</dbReference>
<comment type="caution">
    <text evidence="4">Lacks conserved residue(s) required for the propagation of feature annotation.</text>
</comment>
<reference evidence="6 7" key="1">
    <citation type="submission" date="2024-01" db="EMBL/GenBank/DDBJ databases">
        <title>The genomes of 5 underutilized Papilionoideae crops provide insights into root nodulation and disease resistanc.</title>
        <authorList>
            <person name="Yuan L."/>
        </authorList>
    </citation>
    <scope>NUCLEOTIDE SEQUENCE [LARGE SCALE GENOMIC DNA]</scope>
    <source>
        <strain evidence="6">ZHUSHIDOU_FW_LH</strain>
        <tissue evidence="6">Leaf</tissue>
    </source>
</reference>
<keyword evidence="4" id="KW-0505">Motor protein</keyword>
<evidence type="ECO:0000313" key="7">
    <source>
        <dbReference type="Proteomes" id="UP001372338"/>
    </source>
</evidence>
<proteinExistence type="inferred from homology"/>
<dbReference type="GO" id="GO:0016020">
    <property type="term" value="C:membrane"/>
    <property type="evidence" value="ECO:0007669"/>
    <property type="project" value="TreeGrafter"/>
</dbReference>
<feature type="domain" description="Myosin motor" evidence="5">
    <location>
        <begin position="1"/>
        <end position="119"/>
    </location>
</feature>
<dbReference type="SUPFAM" id="SSF52540">
    <property type="entry name" value="P-loop containing nucleoside triphosphate hydrolases"/>
    <property type="match status" value="1"/>
</dbReference>
<dbReference type="GO" id="GO:0007015">
    <property type="term" value="P:actin filament organization"/>
    <property type="evidence" value="ECO:0007669"/>
    <property type="project" value="TreeGrafter"/>
</dbReference>
<dbReference type="EMBL" id="JAYWIO010000005">
    <property type="protein sequence ID" value="KAK7260427.1"/>
    <property type="molecule type" value="Genomic_DNA"/>
</dbReference>
<evidence type="ECO:0000256" key="3">
    <source>
        <dbReference type="ARBA" id="ARBA00023203"/>
    </source>
</evidence>
<evidence type="ECO:0000256" key="1">
    <source>
        <dbReference type="ARBA" id="ARBA00022741"/>
    </source>
</evidence>
<keyword evidence="1" id="KW-0547">Nucleotide-binding</keyword>
<dbReference type="GO" id="GO:0000146">
    <property type="term" value="F:microfilament motor activity"/>
    <property type="evidence" value="ECO:0007669"/>
    <property type="project" value="TreeGrafter"/>
</dbReference>
<dbReference type="PROSITE" id="PS51456">
    <property type="entry name" value="MYOSIN_MOTOR"/>
    <property type="match status" value="1"/>
</dbReference>
<dbReference type="Gene3D" id="1.20.58.530">
    <property type="match status" value="2"/>
</dbReference>
<accession>A0AAN9END7</accession>
<dbReference type="PANTHER" id="PTHR13140:SF270">
    <property type="entry name" value="MYOSIN-12"/>
    <property type="match status" value="1"/>
</dbReference>
<gene>
    <name evidence="6" type="ORF">RIF29_26459</name>
</gene>
<evidence type="ECO:0000256" key="2">
    <source>
        <dbReference type="ARBA" id="ARBA00022840"/>
    </source>
</evidence>
<organism evidence="6 7">
    <name type="scientific">Crotalaria pallida</name>
    <name type="common">Smooth rattlebox</name>
    <name type="synonym">Crotalaria striata</name>
    <dbReference type="NCBI Taxonomy" id="3830"/>
    <lineage>
        <taxon>Eukaryota</taxon>
        <taxon>Viridiplantae</taxon>
        <taxon>Streptophyta</taxon>
        <taxon>Embryophyta</taxon>
        <taxon>Tracheophyta</taxon>
        <taxon>Spermatophyta</taxon>
        <taxon>Magnoliopsida</taxon>
        <taxon>eudicotyledons</taxon>
        <taxon>Gunneridae</taxon>
        <taxon>Pentapetalae</taxon>
        <taxon>rosids</taxon>
        <taxon>fabids</taxon>
        <taxon>Fabales</taxon>
        <taxon>Fabaceae</taxon>
        <taxon>Papilionoideae</taxon>
        <taxon>50 kb inversion clade</taxon>
        <taxon>genistoids sensu lato</taxon>
        <taxon>core genistoids</taxon>
        <taxon>Crotalarieae</taxon>
        <taxon>Crotalaria</taxon>
    </lineage>
</organism>
<comment type="caution">
    <text evidence="6">The sequence shown here is derived from an EMBL/GenBank/DDBJ whole genome shotgun (WGS) entry which is preliminary data.</text>
</comment>
<dbReference type="Proteomes" id="UP001372338">
    <property type="component" value="Unassembled WGS sequence"/>
</dbReference>
<dbReference type="AlphaFoldDB" id="A0AAN9END7"/>
<dbReference type="InterPro" id="IPR001609">
    <property type="entry name" value="Myosin_head_motor_dom-like"/>
</dbReference>
<dbReference type="Pfam" id="PF00063">
    <property type="entry name" value="Myosin_head"/>
    <property type="match status" value="1"/>
</dbReference>
<evidence type="ECO:0000256" key="4">
    <source>
        <dbReference type="PROSITE-ProRule" id="PRU00782"/>
    </source>
</evidence>